<feature type="transmembrane region" description="Helical" evidence="2">
    <location>
        <begin position="124"/>
        <end position="150"/>
    </location>
</feature>
<dbReference type="STRING" id="1109443.G4TGT3"/>
<dbReference type="HOGENOM" id="CLU_572535_0_0_1"/>
<keyword evidence="2" id="KW-0812">Transmembrane</keyword>
<feature type="region of interest" description="Disordered" evidence="1">
    <location>
        <begin position="327"/>
        <end position="352"/>
    </location>
</feature>
<feature type="transmembrane region" description="Helical" evidence="2">
    <location>
        <begin position="52"/>
        <end position="73"/>
    </location>
</feature>
<evidence type="ECO:0000313" key="4">
    <source>
        <dbReference type="Proteomes" id="UP000007148"/>
    </source>
</evidence>
<dbReference type="EMBL" id="CAFZ01000085">
    <property type="protein sequence ID" value="CCA70517.1"/>
    <property type="molecule type" value="Genomic_DNA"/>
</dbReference>
<feature type="region of interest" description="Disordered" evidence="1">
    <location>
        <begin position="370"/>
        <end position="477"/>
    </location>
</feature>
<comment type="caution">
    <text evidence="3">The sequence shown here is derived from an EMBL/GenBank/DDBJ whole genome shotgun (WGS) entry which is preliminary data.</text>
</comment>
<evidence type="ECO:0008006" key="5">
    <source>
        <dbReference type="Google" id="ProtNLM"/>
    </source>
</evidence>
<evidence type="ECO:0000256" key="1">
    <source>
        <dbReference type="SAM" id="MobiDB-lite"/>
    </source>
</evidence>
<feature type="transmembrane region" description="Helical" evidence="2">
    <location>
        <begin position="85"/>
        <end position="104"/>
    </location>
</feature>
<feature type="transmembrane region" description="Helical" evidence="2">
    <location>
        <begin position="12"/>
        <end position="32"/>
    </location>
</feature>
<reference evidence="3 4" key="1">
    <citation type="journal article" date="2011" name="PLoS Pathog.">
        <title>Endophytic Life Strategies Decoded by Genome and Transcriptome Analyses of the Mutualistic Root Symbiont Piriformospora indica.</title>
        <authorList>
            <person name="Zuccaro A."/>
            <person name="Lahrmann U."/>
            <person name="Guldener U."/>
            <person name="Langen G."/>
            <person name="Pfiffi S."/>
            <person name="Biedenkopf D."/>
            <person name="Wong P."/>
            <person name="Samans B."/>
            <person name="Grimm C."/>
            <person name="Basiewicz M."/>
            <person name="Murat C."/>
            <person name="Martin F."/>
            <person name="Kogel K.H."/>
        </authorList>
    </citation>
    <scope>NUCLEOTIDE SEQUENCE [LARGE SCALE GENOMIC DNA]</scope>
    <source>
        <strain evidence="3 4">DSM 11827</strain>
    </source>
</reference>
<dbReference type="InParanoid" id="G4TGT3"/>
<sequence>MNAFLVVRYGAFALYIVFSALIGSFSALNMGYLMNGTKVTSPGMIQGIDTYLLILSIVNMVFLFPVIGIELVRRGALTSKIWFELLWNVLFLLAFLGGAVVATLNYPDTMCSKAGTGEGSCLTAIILIAIAWMTTSLYLIYLISLVVYTFSQAKHTHNIWSSSVADHGRHPGVPGPIVVSQSQSRSIDSPTTLINVYPLKDDSQSIDKDEEKAVAVAPSLSANGPPTFGAGFTFPKRPAPSANRNIGVNAINGAPSYDSNSKAPYQFQVHSYRGGQKTSASGMEARPAPWSQEADTPSPAVIEHVSRVVSVKPSLYPAHVVSAGLNTHSRQSVQQQQQIGQRTQPQRPGQQQPMVVGNFVDILRAAGLNGSSTSLPYARSRSSVASNQSRTPTLTEEAPSTTKGHTQAQSVDSFVQVSLATPNGGSSTPVQNRTGNSRRSMSEGSNHFTNNRRSKPIRRPPPLNLNGLSNIAKADRR</sequence>
<accession>G4TGT3</accession>
<organism evidence="3 4">
    <name type="scientific">Serendipita indica (strain DSM 11827)</name>
    <name type="common">Root endophyte fungus</name>
    <name type="synonym">Piriformospora indica</name>
    <dbReference type="NCBI Taxonomy" id="1109443"/>
    <lineage>
        <taxon>Eukaryota</taxon>
        <taxon>Fungi</taxon>
        <taxon>Dikarya</taxon>
        <taxon>Basidiomycota</taxon>
        <taxon>Agaricomycotina</taxon>
        <taxon>Agaricomycetes</taxon>
        <taxon>Sebacinales</taxon>
        <taxon>Serendipitaceae</taxon>
        <taxon>Serendipita</taxon>
    </lineage>
</organism>
<evidence type="ECO:0000256" key="2">
    <source>
        <dbReference type="SAM" id="Phobius"/>
    </source>
</evidence>
<dbReference type="AlphaFoldDB" id="G4TGT3"/>
<feature type="region of interest" description="Disordered" evidence="1">
    <location>
        <begin position="273"/>
        <end position="297"/>
    </location>
</feature>
<dbReference type="eggNOG" id="ENOG502SR8G">
    <property type="taxonomic scope" value="Eukaryota"/>
</dbReference>
<dbReference type="Proteomes" id="UP000007148">
    <property type="component" value="Unassembled WGS sequence"/>
</dbReference>
<feature type="compositionally biased region" description="Polar residues" evidence="1">
    <location>
        <begin position="370"/>
        <end position="449"/>
    </location>
</feature>
<proteinExistence type="predicted"/>
<keyword evidence="4" id="KW-1185">Reference proteome</keyword>
<keyword evidence="2" id="KW-0472">Membrane</keyword>
<name>G4TGT3_SERID</name>
<evidence type="ECO:0000313" key="3">
    <source>
        <dbReference type="EMBL" id="CCA70517.1"/>
    </source>
</evidence>
<protein>
    <recommendedName>
        <fullName evidence="5">MARVEL domain-containing protein</fullName>
    </recommendedName>
</protein>
<feature type="compositionally biased region" description="Low complexity" evidence="1">
    <location>
        <begin position="330"/>
        <end position="352"/>
    </location>
</feature>
<dbReference type="OrthoDB" id="3269357at2759"/>
<keyword evidence="2" id="KW-1133">Transmembrane helix</keyword>
<gene>
    <name evidence="3" type="ORF">PIIN_04454</name>
</gene>